<gene>
    <name evidence="4" type="ORF">C4D60_Mb05t14900</name>
</gene>
<comment type="subcellular location">
    <subcellularLocation>
        <location evidence="1">Secreted</location>
    </subcellularLocation>
</comment>
<dbReference type="EMBL" id="PYDT01000003">
    <property type="protein sequence ID" value="THU66509.1"/>
    <property type="molecule type" value="Genomic_DNA"/>
</dbReference>
<keyword evidence="2" id="KW-0964">Secreted</keyword>
<dbReference type="InterPro" id="IPR007117">
    <property type="entry name" value="Expansin_CBD"/>
</dbReference>
<accession>A0A4S8JW84</accession>
<sequence length="61" mass="6674">MQQSRRGAVWRLKSGSALQAPFSIRLTSGKPGKVLTADSVNTAGWKPGMTYRSLKKDISDH</sequence>
<dbReference type="InterPro" id="IPR036749">
    <property type="entry name" value="Expansin_CBD_sf"/>
</dbReference>
<organism evidence="4 5">
    <name type="scientific">Musa balbisiana</name>
    <name type="common">Banana</name>
    <dbReference type="NCBI Taxonomy" id="52838"/>
    <lineage>
        <taxon>Eukaryota</taxon>
        <taxon>Viridiplantae</taxon>
        <taxon>Streptophyta</taxon>
        <taxon>Embryophyta</taxon>
        <taxon>Tracheophyta</taxon>
        <taxon>Spermatophyta</taxon>
        <taxon>Magnoliopsida</taxon>
        <taxon>Liliopsida</taxon>
        <taxon>Zingiberales</taxon>
        <taxon>Musaceae</taxon>
        <taxon>Musa</taxon>
    </lineage>
</organism>
<dbReference type="Gene3D" id="2.60.40.760">
    <property type="entry name" value="Expansin, cellulose-binding-like domain"/>
    <property type="match status" value="1"/>
</dbReference>
<dbReference type="SUPFAM" id="SSF49590">
    <property type="entry name" value="PHL pollen allergen"/>
    <property type="match status" value="1"/>
</dbReference>
<proteinExistence type="predicted"/>
<dbReference type="PROSITE" id="PS50843">
    <property type="entry name" value="EXPANSIN_CBD"/>
    <property type="match status" value="1"/>
</dbReference>
<evidence type="ECO:0000259" key="3">
    <source>
        <dbReference type="PROSITE" id="PS50843"/>
    </source>
</evidence>
<evidence type="ECO:0000313" key="5">
    <source>
        <dbReference type="Proteomes" id="UP000317650"/>
    </source>
</evidence>
<evidence type="ECO:0000256" key="1">
    <source>
        <dbReference type="ARBA" id="ARBA00004613"/>
    </source>
</evidence>
<comment type="caution">
    <text evidence="4">The sequence shown here is derived from an EMBL/GenBank/DDBJ whole genome shotgun (WGS) entry which is preliminary data.</text>
</comment>
<name>A0A4S8JW84_MUSBA</name>
<dbReference type="Pfam" id="PF01357">
    <property type="entry name" value="Expansin_C"/>
    <property type="match status" value="1"/>
</dbReference>
<protein>
    <recommendedName>
        <fullName evidence="3">Expansin-like CBD domain-containing protein</fullName>
    </recommendedName>
</protein>
<feature type="domain" description="Expansin-like CBD" evidence="3">
    <location>
        <begin position="1"/>
        <end position="53"/>
    </location>
</feature>
<dbReference type="STRING" id="52838.A0A4S8JW84"/>
<dbReference type="GO" id="GO:0005576">
    <property type="term" value="C:extracellular region"/>
    <property type="evidence" value="ECO:0007669"/>
    <property type="project" value="UniProtKB-SubCell"/>
</dbReference>
<dbReference type="AlphaFoldDB" id="A0A4S8JW84"/>
<evidence type="ECO:0000256" key="2">
    <source>
        <dbReference type="ARBA" id="ARBA00022525"/>
    </source>
</evidence>
<keyword evidence="5" id="KW-1185">Reference proteome</keyword>
<dbReference type="Proteomes" id="UP000317650">
    <property type="component" value="Chromosome 5"/>
</dbReference>
<evidence type="ECO:0000313" key="4">
    <source>
        <dbReference type="EMBL" id="THU66509.1"/>
    </source>
</evidence>
<reference evidence="4 5" key="1">
    <citation type="journal article" date="2019" name="Nat. Plants">
        <title>Genome sequencing of Musa balbisiana reveals subgenome evolution and function divergence in polyploid bananas.</title>
        <authorList>
            <person name="Yao X."/>
        </authorList>
    </citation>
    <scope>NUCLEOTIDE SEQUENCE [LARGE SCALE GENOMIC DNA]</scope>
    <source>
        <strain evidence="5">cv. DH-PKW</strain>
        <tissue evidence="4">Leaves</tissue>
    </source>
</reference>